<gene>
    <name evidence="2" type="ORF">H103_05789</name>
</gene>
<feature type="signal peptide" evidence="1">
    <location>
        <begin position="1"/>
        <end position="34"/>
    </location>
</feature>
<dbReference type="HOGENOM" id="CLU_1628243_0_0_1"/>
<dbReference type="OrthoDB" id="4157427at2759"/>
<organism evidence="2">
    <name type="scientific">Trichophyton rubrum CBS 288.86</name>
    <dbReference type="NCBI Taxonomy" id="1215330"/>
    <lineage>
        <taxon>Eukaryota</taxon>
        <taxon>Fungi</taxon>
        <taxon>Dikarya</taxon>
        <taxon>Ascomycota</taxon>
        <taxon>Pezizomycotina</taxon>
        <taxon>Eurotiomycetes</taxon>
        <taxon>Eurotiomycetidae</taxon>
        <taxon>Onygenales</taxon>
        <taxon>Arthrodermataceae</taxon>
        <taxon>Trichophyton</taxon>
    </lineage>
</organism>
<name>A0A022VYE9_TRIRU</name>
<keyword evidence="1" id="KW-0732">Signal</keyword>
<dbReference type="EMBL" id="KK207876">
    <property type="protein sequence ID" value="EZF50979.1"/>
    <property type="molecule type" value="Genomic_DNA"/>
</dbReference>
<reference evidence="2" key="1">
    <citation type="submission" date="2014-02" db="EMBL/GenBank/DDBJ databases">
        <title>The Genome Sequence of Trichophyton rubrum (morphotype fischeri) CBS 288.86.</title>
        <authorList>
            <consortium name="The Broad Institute Genomics Platform"/>
            <person name="Cuomo C.A."/>
            <person name="White T.C."/>
            <person name="Graser Y."/>
            <person name="Martinez-Rossi N."/>
            <person name="Heitman J."/>
            <person name="Young S.K."/>
            <person name="Zeng Q."/>
            <person name="Gargeya S."/>
            <person name="Abouelleil A."/>
            <person name="Alvarado L."/>
            <person name="Chapman S.B."/>
            <person name="Gainer-Dewar J."/>
            <person name="Goldberg J."/>
            <person name="Griggs A."/>
            <person name="Gujja S."/>
            <person name="Hansen M."/>
            <person name="Howarth C."/>
            <person name="Imamovic A."/>
            <person name="Larimer J."/>
            <person name="Martinez D."/>
            <person name="Murphy C."/>
            <person name="Pearson M.D."/>
            <person name="Persinoti G."/>
            <person name="Poon T."/>
            <person name="Priest M."/>
            <person name="Roberts A.D."/>
            <person name="Saif S."/>
            <person name="Shea T.D."/>
            <person name="Sykes S.N."/>
            <person name="Wortman J."/>
            <person name="Nusbaum C."/>
            <person name="Birren B."/>
        </authorList>
    </citation>
    <scope>NUCLEOTIDE SEQUENCE [LARGE SCALE GENOMIC DNA]</scope>
    <source>
        <strain evidence="2">CBS 288.86</strain>
    </source>
</reference>
<proteinExistence type="predicted"/>
<evidence type="ECO:0000256" key="1">
    <source>
        <dbReference type="SAM" id="SignalP"/>
    </source>
</evidence>
<dbReference type="Proteomes" id="UP000023758">
    <property type="component" value="Unassembled WGS sequence"/>
</dbReference>
<evidence type="ECO:0000313" key="2">
    <source>
        <dbReference type="EMBL" id="EZF50979.1"/>
    </source>
</evidence>
<dbReference type="AlphaFoldDB" id="A0A022VYE9"/>
<protein>
    <submittedName>
        <fullName evidence="2">Uncharacterized protein</fullName>
    </submittedName>
</protein>
<accession>A0A022VYE9</accession>
<feature type="chain" id="PRO_5001508049" evidence="1">
    <location>
        <begin position="35"/>
        <end position="163"/>
    </location>
</feature>
<sequence length="163" mass="18019">MVGLVSCSWPSSAGFPTLAFMLIVLLQHGSLVESTSSIATFSDVNCQDSLSSFDGPNGYPNGTCSRLERSGGYGSFQVVNLDDGCSGRERDVFFILSSIFFKKHSICPDCELKDLPNQAADYRLILFYFPQHTLTFITLSHSNIIWQRRHCRSALFVICSPGC</sequence>